<gene>
    <name evidence="1" type="ORF">WS70_26780</name>
</gene>
<accession>A0A1B4FNT9</accession>
<name>A0A1B4FNT9_9BURK</name>
<evidence type="ECO:0000313" key="2">
    <source>
        <dbReference type="Proteomes" id="UP000062519"/>
    </source>
</evidence>
<dbReference type="Proteomes" id="UP000062519">
    <property type="component" value="Chromosome 2"/>
</dbReference>
<reference evidence="1 2" key="1">
    <citation type="submission" date="2015-12" db="EMBL/GenBank/DDBJ databases">
        <title>Diversity of Burkholderia near neighbor genomes.</title>
        <authorList>
            <person name="Sahl J."/>
            <person name="Wagner D."/>
            <person name="Keim P."/>
        </authorList>
    </citation>
    <scope>NUCLEOTIDE SEQUENCE [LARGE SCALE GENOMIC DNA]</scope>
    <source>
        <strain evidence="1 2">BDU6</strain>
    </source>
</reference>
<proteinExistence type="predicted"/>
<dbReference type="AlphaFoldDB" id="A0A1B4FNT9"/>
<sequence>MRIAYGNAYLITNGMMHRWLLSRIGGGSGKRGITFVVSRSGLDLAARAPVQSLVRKAILRFAKHDMQLVHRGLQHIVQACEENALRQPNVDDDA</sequence>
<protein>
    <submittedName>
        <fullName evidence="1">Uncharacterized protein</fullName>
    </submittedName>
</protein>
<evidence type="ECO:0000313" key="1">
    <source>
        <dbReference type="EMBL" id="AOJ05305.1"/>
    </source>
</evidence>
<dbReference type="EMBL" id="CP013387">
    <property type="protein sequence ID" value="AOJ05305.1"/>
    <property type="molecule type" value="Genomic_DNA"/>
</dbReference>
<organism evidence="1 2">
    <name type="scientific">Burkholderia mayonis</name>
    <dbReference type="NCBI Taxonomy" id="1385591"/>
    <lineage>
        <taxon>Bacteria</taxon>
        <taxon>Pseudomonadati</taxon>
        <taxon>Pseudomonadota</taxon>
        <taxon>Betaproteobacteria</taxon>
        <taxon>Burkholderiales</taxon>
        <taxon>Burkholderiaceae</taxon>
        <taxon>Burkholderia</taxon>
        <taxon>pseudomallei group</taxon>
    </lineage>
</organism>
<keyword evidence="2" id="KW-1185">Reference proteome</keyword>
<dbReference type="KEGG" id="buu:WS70_26780"/>